<reference evidence="3 4" key="1">
    <citation type="submission" date="2017-01" db="EMBL/GenBank/DDBJ databases">
        <authorList>
            <person name="Mah S.A."/>
            <person name="Swanson W.J."/>
            <person name="Moy G.W."/>
            <person name="Vacquier V.D."/>
        </authorList>
    </citation>
    <scope>NUCLEOTIDE SEQUENCE [LARGE SCALE GENOMIC DNA]</scope>
    <source>
        <strain evidence="3 4">GSMNP</strain>
    </source>
</reference>
<protein>
    <submittedName>
        <fullName evidence="3">Putative endoplasmic reticulum membrane protein</fullName>
    </submittedName>
</protein>
<feature type="transmembrane region" description="Helical" evidence="1">
    <location>
        <begin position="86"/>
        <end position="106"/>
    </location>
</feature>
<dbReference type="GO" id="GO:0005783">
    <property type="term" value="C:endoplasmic reticulum"/>
    <property type="evidence" value="ECO:0007669"/>
    <property type="project" value="TreeGrafter"/>
</dbReference>
<accession>A0A1R1Y4G5</accession>
<dbReference type="AlphaFoldDB" id="A0A1R1Y4G5"/>
<comment type="caution">
    <text evidence="3">The sequence shown here is derived from an EMBL/GenBank/DDBJ whole genome shotgun (WGS) entry which is preliminary data.</text>
</comment>
<gene>
    <name evidence="3" type="ORF">AYI70_g3349</name>
    <name evidence="2" type="ORF">AYI70_g7119</name>
</gene>
<keyword evidence="1" id="KW-1133">Transmembrane helix</keyword>
<feature type="transmembrane region" description="Helical" evidence="1">
    <location>
        <begin position="118"/>
        <end position="135"/>
    </location>
</feature>
<dbReference type="EMBL" id="LSSN01002598">
    <property type="protein sequence ID" value="OMJ15655.1"/>
    <property type="molecule type" value="Genomic_DNA"/>
</dbReference>
<evidence type="ECO:0000313" key="4">
    <source>
        <dbReference type="Proteomes" id="UP000187283"/>
    </source>
</evidence>
<keyword evidence="4" id="KW-1185">Reference proteome</keyword>
<dbReference type="PANTHER" id="PTHR28026">
    <property type="entry name" value="DUF962 DOMAIN PROTEIN (AFU_ORTHOLOGUE AFUA_8G05310)"/>
    <property type="match status" value="1"/>
</dbReference>
<feature type="transmembrane region" description="Helical" evidence="1">
    <location>
        <begin position="147"/>
        <end position="167"/>
    </location>
</feature>
<name>A0A1R1Y4G5_9FUNG</name>
<dbReference type="GO" id="GO:0016020">
    <property type="term" value="C:membrane"/>
    <property type="evidence" value="ECO:0007669"/>
    <property type="project" value="GOC"/>
</dbReference>
<feature type="transmembrane region" description="Helical" evidence="1">
    <location>
        <begin position="23"/>
        <end position="45"/>
    </location>
</feature>
<evidence type="ECO:0000313" key="2">
    <source>
        <dbReference type="EMBL" id="OMJ15655.1"/>
    </source>
</evidence>
<keyword evidence="1" id="KW-0472">Membrane</keyword>
<dbReference type="Pfam" id="PF06127">
    <property type="entry name" value="Mpo1-like"/>
    <property type="match status" value="1"/>
</dbReference>
<dbReference type="EMBL" id="LSSN01000948">
    <property type="protein sequence ID" value="OMJ21654.1"/>
    <property type="molecule type" value="Genomic_DNA"/>
</dbReference>
<proteinExistence type="predicted"/>
<sequence length="197" mass="22415">MSVFDLKTQYVKYGEYHSNPVNILFHQIFVPSILWSTIGLLYLAGPMFETPEMIAKLAAPLGINVTMNLGTIMTFVYMAYYLTLDTVAALIFAPFQLAMLVSSTYVMENFNNPTTIMIAVYVTSWVVQVGGHFVFEKRAPALLDNLVQAFAMAPFFVFLELLFMIGYRPEFHKEVHKLIVEKVEIFRSSKANNKKSN</sequence>
<dbReference type="GO" id="GO:0046521">
    <property type="term" value="P:sphingoid catabolic process"/>
    <property type="evidence" value="ECO:0007669"/>
    <property type="project" value="TreeGrafter"/>
</dbReference>
<feature type="transmembrane region" description="Helical" evidence="1">
    <location>
        <begin position="57"/>
        <end position="80"/>
    </location>
</feature>
<keyword evidence="1" id="KW-0812">Transmembrane</keyword>
<evidence type="ECO:0000256" key="1">
    <source>
        <dbReference type="SAM" id="Phobius"/>
    </source>
</evidence>
<dbReference type="PANTHER" id="PTHR28026:SF9">
    <property type="entry name" value="2-HYDROXY-PALMITIC ACID DIOXYGENASE MPO1"/>
    <property type="match status" value="1"/>
</dbReference>
<dbReference type="InterPro" id="IPR009305">
    <property type="entry name" value="Mpo1-like"/>
</dbReference>
<evidence type="ECO:0000313" key="3">
    <source>
        <dbReference type="EMBL" id="OMJ21654.1"/>
    </source>
</evidence>
<dbReference type="Proteomes" id="UP000187283">
    <property type="component" value="Unassembled WGS sequence"/>
</dbReference>
<organism evidence="3 4">
    <name type="scientific">Smittium culicis</name>
    <dbReference type="NCBI Taxonomy" id="133412"/>
    <lineage>
        <taxon>Eukaryota</taxon>
        <taxon>Fungi</taxon>
        <taxon>Fungi incertae sedis</taxon>
        <taxon>Zoopagomycota</taxon>
        <taxon>Kickxellomycotina</taxon>
        <taxon>Harpellomycetes</taxon>
        <taxon>Harpellales</taxon>
        <taxon>Legeriomycetaceae</taxon>
        <taxon>Smittium</taxon>
    </lineage>
</organism>
<dbReference type="OrthoDB" id="2124888at2759"/>